<keyword evidence="3" id="KW-1185">Reference proteome</keyword>
<reference evidence="2 3" key="1">
    <citation type="submission" date="2016-07" db="EMBL/GenBank/DDBJ databases">
        <title>Multiple horizontal gene transfer events from other fungi enriched the ability of initially mycotrophic Trichoderma (Ascomycota) to feed on dead plant biomass.</title>
        <authorList>
            <consortium name="DOE Joint Genome Institute"/>
            <person name="Aerts A."/>
            <person name="Atanasova L."/>
            <person name="Chenthamara K."/>
            <person name="Zhang J."/>
            <person name="Grujic M."/>
            <person name="Henrissat B."/>
            <person name="Kuo A."/>
            <person name="Salamov A."/>
            <person name="Lipzen A."/>
            <person name="Labutti K."/>
            <person name="Barry K."/>
            <person name="Miao Y."/>
            <person name="Rahimi M.J."/>
            <person name="Shen Q."/>
            <person name="Grigoriev I.V."/>
            <person name="Kubicek C.P."/>
            <person name="Druzhinina I.S."/>
        </authorList>
    </citation>
    <scope>NUCLEOTIDE SEQUENCE [LARGE SCALE GENOMIC DNA]</scope>
    <source>
        <strain evidence="2 3">ATCC 18648</strain>
    </source>
</reference>
<evidence type="ECO:0008006" key="4">
    <source>
        <dbReference type="Google" id="ProtNLM"/>
    </source>
</evidence>
<dbReference type="AlphaFoldDB" id="A0A2T4C8V1"/>
<gene>
    <name evidence="2" type="ORF">M440DRAFT_1400891</name>
</gene>
<accession>A0A2T4C8V1</accession>
<dbReference type="Proteomes" id="UP000240760">
    <property type="component" value="Unassembled WGS sequence"/>
</dbReference>
<protein>
    <recommendedName>
        <fullName evidence="4">Secreted protein</fullName>
    </recommendedName>
</protein>
<evidence type="ECO:0000256" key="1">
    <source>
        <dbReference type="SAM" id="SignalP"/>
    </source>
</evidence>
<feature type="signal peptide" evidence="1">
    <location>
        <begin position="1"/>
        <end position="21"/>
    </location>
</feature>
<evidence type="ECO:0000313" key="3">
    <source>
        <dbReference type="Proteomes" id="UP000240760"/>
    </source>
</evidence>
<proteinExistence type="predicted"/>
<organism evidence="2 3">
    <name type="scientific">Trichoderma longibrachiatum ATCC 18648</name>
    <dbReference type="NCBI Taxonomy" id="983965"/>
    <lineage>
        <taxon>Eukaryota</taxon>
        <taxon>Fungi</taxon>
        <taxon>Dikarya</taxon>
        <taxon>Ascomycota</taxon>
        <taxon>Pezizomycotina</taxon>
        <taxon>Sordariomycetes</taxon>
        <taxon>Hypocreomycetidae</taxon>
        <taxon>Hypocreales</taxon>
        <taxon>Hypocreaceae</taxon>
        <taxon>Trichoderma</taxon>
    </lineage>
</organism>
<dbReference type="EMBL" id="KZ679130">
    <property type="protein sequence ID" value="PTB77948.1"/>
    <property type="molecule type" value="Genomic_DNA"/>
</dbReference>
<name>A0A2T4C8V1_TRILO</name>
<evidence type="ECO:0000313" key="2">
    <source>
        <dbReference type="EMBL" id="PTB77948.1"/>
    </source>
</evidence>
<sequence length="121" mass="13127">MLLLLLLYVWLPYTLVPVCTAASNPPRFICSSCLTAMMRVERRHACHCVRLGYECCAQSTVLLLGSQSSMPDCLFPSPTTIVIPAADVHVPRPIPSSGHLPAILSCYTLPLSPSSVALYLP</sequence>
<keyword evidence="1" id="KW-0732">Signal</keyword>
<feature type="chain" id="PRO_5015773225" description="Secreted protein" evidence="1">
    <location>
        <begin position="22"/>
        <end position="121"/>
    </location>
</feature>